<dbReference type="SMART" id="SM00879">
    <property type="entry name" value="Brix"/>
    <property type="match status" value="1"/>
</dbReference>
<evidence type="ECO:0000256" key="4">
    <source>
        <dbReference type="ARBA" id="ARBA00012111"/>
    </source>
</evidence>
<dbReference type="SUPFAM" id="SSF52768">
    <property type="entry name" value="Arginase/deacetylase"/>
    <property type="match status" value="1"/>
</dbReference>
<keyword evidence="7" id="KW-0378">Hydrolase</keyword>
<evidence type="ECO:0000313" key="16">
    <source>
        <dbReference type="Proteomes" id="UP000770015"/>
    </source>
</evidence>
<dbReference type="OrthoDB" id="424012at2759"/>
<dbReference type="GO" id="GO:0019843">
    <property type="term" value="F:rRNA binding"/>
    <property type="evidence" value="ECO:0007669"/>
    <property type="project" value="InterPro"/>
</dbReference>
<gene>
    <name evidence="15" type="ORF">F5X68DRAFT_151637</name>
</gene>
<keyword evidence="8" id="KW-0156">Chromatin regulator</keyword>
<dbReference type="FunFam" id="3.40.800.20:FF:000005">
    <property type="entry name" value="histone deacetylase 6"/>
    <property type="match status" value="1"/>
</dbReference>
<comment type="caution">
    <text evidence="15">The sequence shown here is derived from an EMBL/GenBank/DDBJ whole genome shotgun (WGS) entry which is preliminary data.</text>
</comment>
<proteinExistence type="inferred from homology"/>
<feature type="compositionally biased region" description="Polar residues" evidence="13">
    <location>
        <begin position="906"/>
        <end position="916"/>
    </location>
</feature>
<keyword evidence="6" id="KW-0690">Ribosome biogenesis</keyword>
<dbReference type="Pfam" id="PF04427">
    <property type="entry name" value="Brix"/>
    <property type="match status" value="1"/>
</dbReference>
<keyword evidence="10" id="KW-0804">Transcription</keyword>
<evidence type="ECO:0000313" key="15">
    <source>
        <dbReference type="EMBL" id="KAH6688296.1"/>
    </source>
</evidence>
<evidence type="ECO:0000256" key="13">
    <source>
        <dbReference type="SAM" id="MobiDB-lite"/>
    </source>
</evidence>
<keyword evidence="9" id="KW-0805">Transcription regulation</keyword>
<feature type="compositionally biased region" description="Acidic residues" evidence="13">
    <location>
        <begin position="193"/>
        <end position="204"/>
    </location>
</feature>
<dbReference type="EC" id="3.5.1.98" evidence="4"/>
<dbReference type="PROSITE" id="PS50833">
    <property type="entry name" value="BRIX"/>
    <property type="match status" value="1"/>
</dbReference>
<feature type="region of interest" description="Disordered" evidence="13">
    <location>
        <begin position="193"/>
        <end position="219"/>
    </location>
</feature>
<keyword evidence="11" id="KW-0539">Nucleus</keyword>
<evidence type="ECO:0000256" key="9">
    <source>
        <dbReference type="ARBA" id="ARBA00023015"/>
    </source>
</evidence>
<dbReference type="Gene3D" id="3.40.800.20">
    <property type="entry name" value="Histone deacetylase domain"/>
    <property type="match status" value="1"/>
</dbReference>
<name>A0A9P8VDB1_9PEZI</name>
<evidence type="ECO:0000256" key="2">
    <source>
        <dbReference type="ARBA" id="ARBA00006369"/>
    </source>
</evidence>
<accession>A0A9P8VDB1</accession>
<evidence type="ECO:0000256" key="5">
    <source>
        <dbReference type="ARBA" id="ARBA00022491"/>
    </source>
</evidence>
<dbReference type="Pfam" id="PF09757">
    <property type="entry name" value="Arb2-like"/>
    <property type="match status" value="1"/>
</dbReference>
<dbReference type="GO" id="GO:0006364">
    <property type="term" value="P:rRNA processing"/>
    <property type="evidence" value="ECO:0007669"/>
    <property type="project" value="InterPro"/>
</dbReference>
<dbReference type="InterPro" id="IPR019154">
    <property type="entry name" value="Arb2-like_domain"/>
</dbReference>
<dbReference type="GO" id="GO:0141221">
    <property type="term" value="F:histone deacetylase activity, hydrolytic mechanism"/>
    <property type="evidence" value="ECO:0007669"/>
    <property type="project" value="UniProtKB-EC"/>
</dbReference>
<dbReference type="InterPro" id="IPR000286">
    <property type="entry name" value="HDACs"/>
</dbReference>
<dbReference type="Proteomes" id="UP000770015">
    <property type="component" value="Unassembled WGS sequence"/>
</dbReference>
<evidence type="ECO:0000256" key="11">
    <source>
        <dbReference type="ARBA" id="ARBA00023242"/>
    </source>
</evidence>
<evidence type="ECO:0000256" key="10">
    <source>
        <dbReference type="ARBA" id="ARBA00023163"/>
    </source>
</evidence>
<dbReference type="EMBL" id="JAGSXJ010000009">
    <property type="protein sequence ID" value="KAH6688296.1"/>
    <property type="molecule type" value="Genomic_DNA"/>
</dbReference>
<dbReference type="PANTHER" id="PTHR10625:SF5">
    <property type="entry name" value="HISTONE DEACETYLASE"/>
    <property type="match status" value="1"/>
</dbReference>
<dbReference type="GO" id="GO:0000118">
    <property type="term" value="C:histone deacetylase complex"/>
    <property type="evidence" value="ECO:0007669"/>
    <property type="project" value="TreeGrafter"/>
</dbReference>
<dbReference type="Pfam" id="PF00850">
    <property type="entry name" value="Hist_deacetyl"/>
    <property type="match status" value="1"/>
</dbReference>
<organism evidence="15 16">
    <name type="scientific">Plectosphaerella plurivora</name>
    <dbReference type="NCBI Taxonomy" id="936078"/>
    <lineage>
        <taxon>Eukaryota</taxon>
        <taxon>Fungi</taxon>
        <taxon>Dikarya</taxon>
        <taxon>Ascomycota</taxon>
        <taxon>Pezizomycotina</taxon>
        <taxon>Sordariomycetes</taxon>
        <taxon>Hypocreomycetidae</taxon>
        <taxon>Glomerellales</taxon>
        <taxon>Plectosphaerellaceae</taxon>
        <taxon>Plectosphaerella</taxon>
    </lineage>
</organism>
<protein>
    <recommendedName>
        <fullName evidence="4">histone deacetylase</fullName>
        <ecNumber evidence="4">3.5.1.98</ecNumber>
    </recommendedName>
</protein>
<dbReference type="PRINTS" id="PR01270">
    <property type="entry name" value="HDASUPER"/>
</dbReference>
<evidence type="ECO:0000256" key="7">
    <source>
        <dbReference type="ARBA" id="ARBA00022801"/>
    </source>
</evidence>
<keyword evidence="5" id="KW-0678">Repressor</keyword>
<keyword evidence="16" id="KW-1185">Reference proteome</keyword>
<dbReference type="FunFam" id="3.40.50.10480:FF:000009">
    <property type="entry name" value="Ribosome biogenesis protein, putative"/>
    <property type="match status" value="1"/>
</dbReference>
<evidence type="ECO:0000256" key="6">
    <source>
        <dbReference type="ARBA" id="ARBA00022517"/>
    </source>
</evidence>
<dbReference type="GO" id="GO:0040029">
    <property type="term" value="P:epigenetic regulation of gene expression"/>
    <property type="evidence" value="ECO:0007669"/>
    <property type="project" value="TreeGrafter"/>
</dbReference>
<dbReference type="GO" id="GO:0000027">
    <property type="term" value="P:ribosomal large subunit assembly"/>
    <property type="evidence" value="ECO:0007669"/>
    <property type="project" value="UniProtKB-ARBA"/>
</dbReference>
<dbReference type="InterPro" id="IPR007109">
    <property type="entry name" value="Brix"/>
</dbReference>
<dbReference type="GO" id="GO:0005730">
    <property type="term" value="C:nucleolus"/>
    <property type="evidence" value="ECO:0007669"/>
    <property type="project" value="UniProtKB-SubCell"/>
</dbReference>
<evidence type="ECO:0000256" key="3">
    <source>
        <dbReference type="ARBA" id="ARBA00007738"/>
    </source>
</evidence>
<dbReference type="PANTHER" id="PTHR10625">
    <property type="entry name" value="HISTONE DEACETYLASE HDAC1-RELATED"/>
    <property type="match status" value="1"/>
</dbReference>
<reference evidence="15" key="1">
    <citation type="journal article" date="2021" name="Nat. Commun.">
        <title>Genetic determinants of endophytism in the Arabidopsis root mycobiome.</title>
        <authorList>
            <person name="Mesny F."/>
            <person name="Miyauchi S."/>
            <person name="Thiergart T."/>
            <person name="Pickel B."/>
            <person name="Atanasova L."/>
            <person name="Karlsson M."/>
            <person name="Huettel B."/>
            <person name="Barry K.W."/>
            <person name="Haridas S."/>
            <person name="Chen C."/>
            <person name="Bauer D."/>
            <person name="Andreopoulos W."/>
            <person name="Pangilinan J."/>
            <person name="LaButti K."/>
            <person name="Riley R."/>
            <person name="Lipzen A."/>
            <person name="Clum A."/>
            <person name="Drula E."/>
            <person name="Henrissat B."/>
            <person name="Kohler A."/>
            <person name="Grigoriev I.V."/>
            <person name="Martin F.M."/>
            <person name="Hacquard S."/>
        </authorList>
    </citation>
    <scope>NUCLEOTIDE SEQUENCE</scope>
    <source>
        <strain evidence="15">MPI-SDFR-AT-0117</strain>
    </source>
</reference>
<dbReference type="InterPro" id="IPR023801">
    <property type="entry name" value="His_deacetylse_dom"/>
</dbReference>
<comment type="similarity">
    <text evidence="2">Belongs to the BRX1 family.</text>
</comment>
<evidence type="ECO:0000256" key="1">
    <source>
        <dbReference type="ARBA" id="ARBA00004604"/>
    </source>
</evidence>
<sequence length="1625" mass="181458">MAAVYKSISKASGQKEEAPTVRKNKQRVLILSSRGVTYRQRHFLNDLAALMPHGRKDAKFDSKSKLWELNELAEMYNTNNILFAESRKHTDLYLWMARAPNGPTVKFHVQNLHTMDELNFTGNCLKGSRPILSFDAAFDTEPHLQLIKSLFTQIFGVPPGSRRSKPFIDRVMGFSFADGKIWIRNYEIKEVEATEDQADDEDEAGAAAKSSSKKTATKAMGLKNTDVSLQEIGPRAVLSIILIQEGSMGGPLIYHDRQFVSPNQVRAELRRKAATRHHARAEQTVGRLAKKGNLGLRTEGGVKAKKDDLDTKMLFSIASHPGSVHSASQPLDLQRSMPQQQDQKSTALAAWPSCPIQNTMTSSGLFGFRFSDSPSAGLATSLACLSSVDSAHSDSRSSVNTFSLWVKCASISSSASDHRVVLHSIHLPHQTPQHLRQTPILQCQSWLEAVSGTLQGLEGLPVEILLDIYQHLDVESIHLLAQTTTLFYGLFKRNKAQILLPALRAEFSPFDELVQVYTASDDDLYEPAGTYQPRKVIYRRYPGDVVGITLCRGGLSTATETNPLVGAFLSILGGGRPNMAKLLSPPRSVALTERDLRPLLDYCKVVRKWEDIYPQIHWLSDPEDCRTLTAAEKEKLRRALYRWWLHARHFHGDRPRPRRGLPEPFVEDPRTRSMRVHSTSDLMELSALMSAVKSLVRHYIFPNLEQKLDEAPISLMTQMMELRLQETIVDTYAKLDPKELMFYFENLYSFPRKRLVSDVNMRHPTFANDQESLHAAIRAATDERPWLQSVEALEDIGQIVGSRLHFATGLRLLLSGPAGVAASAKSAIDSTQSQQGLGLGPWESRPPKTHLHPGVSIISVVSTSSPELSGQPLSAMDKLVLIDGEDWLMHDVPGSNGVTHAGSLAQDPSSNDNTASDAELDVDAAGDDEDEGDNDTDEEDQKVVVDLRRRGLLPTGCCYDDRMKLHCNADFSSHPHHPEDPRRIEEIFKAFKKAGLVYSGDEANLAKIIQSHPTRYMWRIATREATKEEILTTHTPDHLKWVMALADMDYPTLRVMSHELDNGRASLYVGSLTTMAALLSCGGAIDTCKHVVEGNVKNAFAVIRPPGHHAEYDAAMGFCFFNNVPVAVRVCQQEYPETCRKVLILDWDVHHGNGIQNIFYDDPNVLYISIHVYKDGTFYPGKPDNDMIPDGGPQQCGRDAGLGKNVNIAWHDQGMGDGEYMAAFQKVVMPIAQEFDPDFVVISAGFDAADGDELGGCFVSPACYAHMTHMLMSLAEGKVAVCLEGGYNLKAISTSAVAVARTLMGEPPPKLKLPMINKKAAQDLAQVQAFHAPYWDCMRPGIIAIPDLQDLRATRLHDHIRHGQRQLMATKHQMFPLYIHRDTLFKAYENQVLVTPNWHRARRILIVIHDPPQVYAQPDAGDNILESHNAWMVDSVVEYVDWANSNGFAVMDVNVPAALPHEEDTDPFVTRSPERILEAQLQELVCYLWDNYIQPNEEPAEIFLMGVGNAYLGVKMLLMGRSESKERIAGIVSFVSGTLRHVKSDVDPELSTWYKNHSQVYISGDHICWRDEGLMRKIQKRRFGTVLRSPAHSLSQMMQTHASDVQKWIMDLVESTRSGDTTENE</sequence>
<evidence type="ECO:0000256" key="8">
    <source>
        <dbReference type="ARBA" id="ARBA00022853"/>
    </source>
</evidence>
<comment type="catalytic activity">
    <reaction evidence="12">
        <text>N(6)-acetyl-L-lysyl-[histone] + H2O = L-lysyl-[histone] + acetate</text>
        <dbReference type="Rhea" id="RHEA:58196"/>
        <dbReference type="Rhea" id="RHEA-COMP:9845"/>
        <dbReference type="Rhea" id="RHEA-COMP:11338"/>
        <dbReference type="ChEBI" id="CHEBI:15377"/>
        <dbReference type="ChEBI" id="CHEBI:29969"/>
        <dbReference type="ChEBI" id="CHEBI:30089"/>
        <dbReference type="ChEBI" id="CHEBI:61930"/>
        <dbReference type="EC" id="3.5.1.98"/>
    </reaction>
</comment>
<comment type="subcellular location">
    <subcellularLocation>
        <location evidence="1">Nucleus</location>
        <location evidence="1">Nucleolus</location>
    </subcellularLocation>
</comment>
<dbReference type="InterPro" id="IPR037138">
    <property type="entry name" value="His_deacetylse_dom_sf"/>
</dbReference>
<feature type="domain" description="Brix" evidence="14">
    <location>
        <begin position="26"/>
        <end position="249"/>
    </location>
</feature>
<dbReference type="InterPro" id="IPR023696">
    <property type="entry name" value="Ureohydrolase_dom_sf"/>
</dbReference>
<dbReference type="SUPFAM" id="SSF52954">
    <property type="entry name" value="Class II aaRS ABD-related"/>
    <property type="match status" value="1"/>
</dbReference>
<evidence type="ECO:0000259" key="14">
    <source>
        <dbReference type="PROSITE" id="PS50833"/>
    </source>
</evidence>
<evidence type="ECO:0000256" key="12">
    <source>
        <dbReference type="ARBA" id="ARBA00048287"/>
    </source>
</evidence>
<comment type="similarity">
    <text evidence="3">Belongs to the histone deacetylase family. HD type 2 subfamily.</text>
</comment>
<feature type="region of interest" description="Disordered" evidence="13">
    <location>
        <begin position="898"/>
        <end position="917"/>
    </location>
</feature>